<evidence type="ECO:0000256" key="1">
    <source>
        <dbReference type="SAM" id="MobiDB-lite"/>
    </source>
</evidence>
<protein>
    <submittedName>
        <fullName evidence="2">Uncharacterized protein</fullName>
    </submittedName>
</protein>
<feature type="compositionally biased region" description="Low complexity" evidence="1">
    <location>
        <begin position="19"/>
        <end position="45"/>
    </location>
</feature>
<dbReference type="EMBL" id="BSSD01000006">
    <property type="protein sequence ID" value="GLW93531.1"/>
    <property type="molecule type" value="Genomic_DNA"/>
</dbReference>
<feature type="region of interest" description="Disordered" evidence="1">
    <location>
        <begin position="1"/>
        <end position="59"/>
    </location>
</feature>
<dbReference type="AlphaFoldDB" id="A0A9W6VBU5"/>
<accession>A0A9W6VBU5</accession>
<comment type="caution">
    <text evidence="2">The sequence shown here is derived from an EMBL/GenBank/DDBJ whole genome shotgun (WGS) entry which is preliminary data.</text>
</comment>
<keyword evidence="3" id="KW-1185">Reference proteome</keyword>
<evidence type="ECO:0000313" key="2">
    <source>
        <dbReference type="EMBL" id="GLW93531.1"/>
    </source>
</evidence>
<name>A0A9W6VBU5_9PSEU</name>
<reference evidence="2" key="1">
    <citation type="submission" date="2023-02" db="EMBL/GenBank/DDBJ databases">
        <title>Actinokineospora globicatena NBRC 15670.</title>
        <authorList>
            <person name="Ichikawa N."/>
            <person name="Sato H."/>
            <person name="Tonouchi N."/>
        </authorList>
    </citation>
    <scope>NUCLEOTIDE SEQUENCE</scope>
    <source>
        <strain evidence="2">NBRC 15670</strain>
    </source>
</reference>
<proteinExistence type="predicted"/>
<dbReference type="Proteomes" id="UP001165042">
    <property type="component" value="Unassembled WGS sequence"/>
</dbReference>
<gene>
    <name evidence="2" type="ORF">Aglo03_43470</name>
</gene>
<dbReference type="RefSeq" id="WP_253841284.1">
    <property type="nucleotide sequence ID" value="NZ_BAAAVC010000004.1"/>
</dbReference>
<sequence>MNSVQDSGGGSAPGDERGTAPVGRRGVPVGAPRARAAEGAAPATVDMIEHPPRPLGPTPELLAEVGALGTDRWLVTQLNPAGIPDADRGWQAPPTAPMSARRVRGRRGGVRLDAMVAYAQATLARQSPPG</sequence>
<feature type="region of interest" description="Disordered" evidence="1">
    <location>
        <begin position="82"/>
        <end position="103"/>
    </location>
</feature>
<organism evidence="2 3">
    <name type="scientific">Actinokineospora globicatena</name>
    <dbReference type="NCBI Taxonomy" id="103729"/>
    <lineage>
        <taxon>Bacteria</taxon>
        <taxon>Bacillati</taxon>
        <taxon>Actinomycetota</taxon>
        <taxon>Actinomycetes</taxon>
        <taxon>Pseudonocardiales</taxon>
        <taxon>Pseudonocardiaceae</taxon>
        <taxon>Actinokineospora</taxon>
    </lineage>
</organism>
<evidence type="ECO:0000313" key="3">
    <source>
        <dbReference type="Proteomes" id="UP001165042"/>
    </source>
</evidence>